<feature type="domain" description="DUF7054" evidence="2">
    <location>
        <begin position="53"/>
        <end position="116"/>
    </location>
</feature>
<sequence length="123" mass="13800">MTSLLPINGGRGQITPAASRSPPRPKLMRRRGDLITVPRKLRLFREIKGARRLTKLVLNVNIQGSGGLVQVVMSPENSVGDLIKAALETYVKEIRRPLLKETDPRWFELHYSQLNLAMGIAFV</sequence>
<dbReference type="InterPro" id="IPR055482">
    <property type="entry name" value="DUF7054"/>
</dbReference>
<dbReference type="STRING" id="1590841.A0A2R6Q877"/>
<dbReference type="Pfam" id="PF23156">
    <property type="entry name" value="DUF7054"/>
    <property type="match status" value="1"/>
</dbReference>
<dbReference type="Proteomes" id="UP000241394">
    <property type="component" value="Chromosome LG18"/>
</dbReference>
<dbReference type="PANTHER" id="PTHR33270">
    <property type="entry name" value="BNAC05G50380D PROTEIN"/>
    <property type="match status" value="1"/>
</dbReference>
<name>A0A2R6Q877_ACTCC</name>
<proteinExistence type="predicted"/>
<reference evidence="4" key="2">
    <citation type="journal article" date="2018" name="BMC Genomics">
        <title>A manually annotated Actinidia chinensis var. chinensis (kiwifruit) genome highlights the challenges associated with draft genomes and gene prediction in plants.</title>
        <authorList>
            <person name="Pilkington S.M."/>
            <person name="Crowhurst R."/>
            <person name="Hilario E."/>
            <person name="Nardozza S."/>
            <person name="Fraser L."/>
            <person name="Peng Y."/>
            <person name="Gunaseelan K."/>
            <person name="Simpson R."/>
            <person name="Tahir J."/>
            <person name="Deroles S.C."/>
            <person name="Templeton K."/>
            <person name="Luo Z."/>
            <person name="Davy M."/>
            <person name="Cheng C."/>
            <person name="McNeilage M."/>
            <person name="Scaglione D."/>
            <person name="Liu Y."/>
            <person name="Zhang Q."/>
            <person name="Datson P."/>
            <person name="De Silva N."/>
            <person name="Gardiner S.E."/>
            <person name="Bassett H."/>
            <person name="Chagne D."/>
            <person name="McCallum J."/>
            <person name="Dzierzon H."/>
            <person name="Deng C."/>
            <person name="Wang Y.Y."/>
            <person name="Barron L."/>
            <person name="Manako K."/>
            <person name="Bowen J."/>
            <person name="Foster T.M."/>
            <person name="Erridge Z.A."/>
            <person name="Tiffin H."/>
            <person name="Waite C.N."/>
            <person name="Davies K.M."/>
            <person name="Grierson E.P."/>
            <person name="Laing W.A."/>
            <person name="Kirk R."/>
            <person name="Chen X."/>
            <person name="Wood M."/>
            <person name="Montefiori M."/>
            <person name="Brummell D.A."/>
            <person name="Schwinn K.E."/>
            <person name="Catanach A."/>
            <person name="Fullerton C."/>
            <person name="Li D."/>
            <person name="Meiyalaghan S."/>
            <person name="Nieuwenhuizen N."/>
            <person name="Read N."/>
            <person name="Prakash R."/>
            <person name="Hunter D."/>
            <person name="Zhang H."/>
            <person name="McKenzie M."/>
            <person name="Knabel M."/>
            <person name="Harris A."/>
            <person name="Allan A.C."/>
            <person name="Gleave A."/>
            <person name="Chen A."/>
            <person name="Janssen B.J."/>
            <person name="Plunkett B."/>
            <person name="Ampomah-Dwamena C."/>
            <person name="Voogd C."/>
            <person name="Leif D."/>
            <person name="Lafferty D."/>
            <person name="Souleyre E.J.F."/>
            <person name="Varkonyi-Gasic E."/>
            <person name="Gambi F."/>
            <person name="Hanley J."/>
            <person name="Yao J.L."/>
            <person name="Cheung J."/>
            <person name="David K.M."/>
            <person name="Warren B."/>
            <person name="Marsh K."/>
            <person name="Snowden K.C."/>
            <person name="Lin-Wang K."/>
            <person name="Brian L."/>
            <person name="Martinez-Sanchez M."/>
            <person name="Wang M."/>
            <person name="Ileperuma N."/>
            <person name="Macnee N."/>
            <person name="Campin R."/>
            <person name="McAtee P."/>
            <person name="Drummond R.S.M."/>
            <person name="Espley R.V."/>
            <person name="Ireland H.S."/>
            <person name="Wu R."/>
            <person name="Atkinson R.G."/>
            <person name="Karunairetnam S."/>
            <person name="Bulley S."/>
            <person name="Chunkath S."/>
            <person name="Hanley Z."/>
            <person name="Storey R."/>
            <person name="Thrimawithana A.H."/>
            <person name="Thomson S."/>
            <person name="David C."/>
            <person name="Testolin R."/>
            <person name="Huang H."/>
            <person name="Hellens R.P."/>
            <person name="Schaffer R.J."/>
        </authorList>
    </citation>
    <scope>NUCLEOTIDE SEQUENCE [LARGE SCALE GENOMIC DNA]</scope>
    <source>
        <strain evidence="4">cv. Red5</strain>
    </source>
</reference>
<feature type="region of interest" description="Disordered" evidence="1">
    <location>
        <begin position="1"/>
        <end position="27"/>
    </location>
</feature>
<dbReference type="AlphaFoldDB" id="A0A2R6Q877"/>
<dbReference type="InterPro" id="IPR040358">
    <property type="entry name" value="At4g22758-like"/>
</dbReference>
<keyword evidence="4" id="KW-1185">Reference proteome</keyword>
<accession>A0A2R6Q877</accession>
<gene>
    <name evidence="3" type="ORF">CEY00_Acc19936</name>
</gene>
<evidence type="ECO:0000259" key="2">
    <source>
        <dbReference type="Pfam" id="PF23156"/>
    </source>
</evidence>
<evidence type="ECO:0000256" key="1">
    <source>
        <dbReference type="SAM" id="MobiDB-lite"/>
    </source>
</evidence>
<protein>
    <submittedName>
        <fullName evidence="3">Extensin like</fullName>
    </submittedName>
</protein>
<organism evidence="3 4">
    <name type="scientific">Actinidia chinensis var. chinensis</name>
    <name type="common">Chinese soft-hair kiwi</name>
    <dbReference type="NCBI Taxonomy" id="1590841"/>
    <lineage>
        <taxon>Eukaryota</taxon>
        <taxon>Viridiplantae</taxon>
        <taxon>Streptophyta</taxon>
        <taxon>Embryophyta</taxon>
        <taxon>Tracheophyta</taxon>
        <taxon>Spermatophyta</taxon>
        <taxon>Magnoliopsida</taxon>
        <taxon>eudicotyledons</taxon>
        <taxon>Gunneridae</taxon>
        <taxon>Pentapetalae</taxon>
        <taxon>asterids</taxon>
        <taxon>Ericales</taxon>
        <taxon>Actinidiaceae</taxon>
        <taxon>Actinidia</taxon>
    </lineage>
</organism>
<dbReference type="EMBL" id="NKQK01000018">
    <property type="protein sequence ID" value="PSS04096.1"/>
    <property type="molecule type" value="Genomic_DNA"/>
</dbReference>
<reference evidence="3 4" key="1">
    <citation type="submission" date="2017-07" db="EMBL/GenBank/DDBJ databases">
        <title>An improved, manually edited Actinidia chinensis var. chinensis (kiwifruit) genome highlights the challenges associated with draft genomes and gene prediction in plants.</title>
        <authorList>
            <person name="Pilkington S."/>
            <person name="Crowhurst R."/>
            <person name="Hilario E."/>
            <person name="Nardozza S."/>
            <person name="Fraser L."/>
            <person name="Peng Y."/>
            <person name="Gunaseelan K."/>
            <person name="Simpson R."/>
            <person name="Tahir J."/>
            <person name="Deroles S."/>
            <person name="Templeton K."/>
            <person name="Luo Z."/>
            <person name="Davy M."/>
            <person name="Cheng C."/>
            <person name="Mcneilage M."/>
            <person name="Scaglione D."/>
            <person name="Liu Y."/>
            <person name="Zhang Q."/>
            <person name="Datson P."/>
            <person name="De Silva N."/>
            <person name="Gardiner S."/>
            <person name="Bassett H."/>
            <person name="Chagne D."/>
            <person name="Mccallum J."/>
            <person name="Dzierzon H."/>
            <person name="Deng C."/>
            <person name="Wang Y.-Y."/>
            <person name="Barron N."/>
            <person name="Manako K."/>
            <person name="Bowen J."/>
            <person name="Foster T."/>
            <person name="Erridge Z."/>
            <person name="Tiffin H."/>
            <person name="Waite C."/>
            <person name="Davies K."/>
            <person name="Grierson E."/>
            <person name="Laing W."/>
            <person name="Kirk R."/>
            <person name="Chen X."/>
            <person name="Wood M."/>
            <person name="Montefiori M."/>
            <person name="Brummell D."/>
            <person name="Schwinn K."/>
            <person name="Catanach A."/>
            <person name="Fullerton C."/>
            <person name="Li D."/>
            <person name="Meiyalaghan S."/>
            <person name="Nieuwenhuizen N."/>
            <person name="Read N."/>
            <person name="Prakash R."/>
            <person name="Hunter D."/>
            <person name="Zhang H."/>
            <person name="Mckenzie M."/>
            <person name="Knabel M."/>
            <person name="Harris A."/>
            <person name="Allan A."/>
            <person name="Chen A."/>
            <person name="Janssen B."/>
            <person name="Plunkett B."/>
            <person name="Dwamena C."/>
            <person name="Voogd C."/>
            <person name="Leif D."/>
            <person name="Lafferty D."/>
            <person name="Souleyre E."/>
            <person name="Varkonyi-Gasic E."/>
            <person name="Gambi F."/>
            <person name="Hanley J."/>
            <person name="Yao J.-L."/>
            <person name="Cheung J."/>
            <person name="David K."/>
            <person name="Warren B."/>
            <person name="Marsh K."/>
            <person name="Snowden K."/>
            <person name="Lin-Wang K."/>
            <person name="Brian L."/>
            <person name="Martinez-Sanchez M."/>
            <person name="Wang M."/>
            <person name="Ileperuma N."/>
            <person name="Macnee N."/>
            <person name="Campin R."/>
            <person name="Mcatee P."/>
            <person name="Drummond R."/>
            <person name="Espley R."/>
            <person name="Ireland H."/>
            <person name="Wu R."/>
            <person name="Atkinson R."/>
            <person name="Karunairetnam S."/>
            <person name="Bulley S."/>
            <person name="Chunkath S."/>
            <person name="Hanley Z."/>
            <person name="Storey R."/>
            <person name="Thrimawithana A."/>
            <person name="Thomson S."/>
            <person name="David C."/>
            <person name="Testolin R."/>
        </authorList>
    </citation>
    <scope>NUCLEOTIDE SEQUENCE [LARGE SCALE GENOMIC DNA]</scope>
    <source>
        <strain evidence="4">cv. Red5</strain>
        <tissue evidence="3">Young leaf</tissue>
    </source>
</reference>
<dbReference type="OrthoDB" id="651546at2759"/>
<comment type="caution">
    <text evidence="3">The sequence shown here is derived from an EMBL/GenBank/DDBJ whole genome shotgun (WGS) entry which is preliminary data.</text>
</comment>
<evidence type="ECO:0000313" key="3">
    <source>
        <dbReference type="EMBL" id="PSS04096.1"/>
    </source>
</evidence>
<dbReference type="InParanoid" id="A0A2R6Q877"/>
<dbReference type="Gramene" id="PSS04096">
    <property type="protein sequence ID" value="PSS04096"/>
    <property type="gene ID" value="CEY00_Acc19936"/>
</dbReference>
<evidence type="ECO:0000313" key="4">
    <source>
        <dbReference type="Proteomes" id="UP000241394"/>
    </source>
</evidence>
<dbReference type="PANTHER" id="PTHR33270:SF7">
    <property type="entry name" value="SNRNP25 UBIQUITIN-LIKE DOMAIN-CONTAINING PROTEIN"/>
    <property type="match status" value="1"/>
</dbReference>